<dbReference type="InterPro" id="IPR036629">
    <property type="entry name" value="YjbJ_sf"/>
</dbReference>
<dbReference type="SUPFAM" id="SSF69047">
    <property type="entry name" value="Hypothetical protein YjbJ"/>
    <property type="match status" value="1"/>
</dbReference>
<evidence type="ECO:0000313" key="3">
    <source>
        <dbReference type="EMBL" id="BCR04554.1"/>
    </source>
</evidence>
<keyword evidence="4" id="KW-1185">Reference proteome</keyword>
<reference evidence="3 4" key="2">
    <citation type="journal article" date="2021" name="Int. J. Syst. Evol. Microbiol.">
        <title>Isolation and Polyphasic Characterization of Desulfuromonas versatilis sp. Nov., an Electrogenic Bacteria Capable of Versatile Metabolism Isolated from a Graphene Oxide-Reducing Enrichment Culture.</title>
        <authorList>
            <person name="Xie L."/>
            <person name="Yoshida N."/>
            <person name="Ishii S."/>
            <person name="Meng L."/>
        </authorList>
    </citation>
    <scope>NUCLEOTIDE SEQUENCE [LARGE SCALE GENOMIC DNA]</scope>
    <source>
        <strain evidence="3 4">NIT-T3</strain>
    </source>
</reference>
<organism evidence="3 4">
    <name type="scientific">Desulfuromonas versatilis</name>
    <dbReference type="NCBI Taxonomy" id="2802975"/>
    <lineage>
        <taxon>Bacteria</taxon>
        <taxon>Pseudomonadati</taxon>
        <taxon>Thermodesulfobacteriota</taxon>
        <taxon>Desulfuromonadia</taxon>
        <taxon>Desulfuromonadales</taxon>
        <taxon>Desulfuromonadaceae</taxon>
        <taxon>Desulfuromonas</taxon>
    </lineage>
</organism>
<gene>
    <name evidence="3" type="ORF">DESUT3_16230</name>
</gene>
<evidence type="ECO:0000256" key="1">
    <source>
        <dbReference type="ARBA" id="ARBA00009129"/>
    </source>
</evidence>
<feature type="domain" description="CsbD-like" evidence="2">
    <location>
        <begin position="7"/>
        <end position="56"/>
    </location>
</feature>
<sequence>MTNPLWQGQLDRAKGMAREFWGELTGDQKAFLEGRRERMIGRLEAKYGLNREEAEKEAAQWLERQ</sequence>
<proteinExistence type="inferred from homology"/>
<dbReference type="RefSeq" id="WP_221252012.1">
    <property type="nucleotide sequence ID" value="NZ_AP024355.1"/>
</dbReference>
<evidence type="ECO:0000259" key="2">
    <source>
        <dbReference type="Pfam" id="PF05532"/>
    </source>
</evidence>
<dbReference type="Proteomes" id="UP001319827">
    <property type="component" value="Chromosome"/>
</dbReference>
<dbReference type="Gene3D" id="1.10.1470.10">
    <property type="entry name" value="YjbJ"/>
    <property type="match status" value="1"/>
</dbReference>
<protein>
    <submittedName>
        <fullName evidence="3">CsbD family protein</fullName>
    </submittedName>
</protein>
<dbReference type="EMBL" id="AP024355">
    <property type="protein sequence ID" value="BCR04554.1"/>
    <property type="molecule type" value="Genomic_DNA"/>
</dbReference>
<dbReference type="InterPro" id="IPR008462">
    <property type="entry name" value="CsbD"/>
</dbReference>
<accession>A0ABM8HRL3</accession>
<comment type="similarity">
    <text evidence="1">Belongs to the UPF0337 (CsbD) family.</text>
</comment>
<name>A0ABM8HRL3_9BACT</name>
<reference evidence="3 4" key="1">
    <citation type="journal article" date="2016" name="C (Basel)">
        <title>Selective Growth of and Electricity Production by Marine Exoelectrogenic Bacteria in Self-Aggregated Hydrogel of Microbially Reduced Graphene Oxide.</title>
        <authorList>
            <person name="Yoshida N."/>
            <person name="Goto Y."/>
            <person name="Miyata Y."/>
        </authorList>
    </citation>
    <scope>NUCLEOTIDE SEQUENCE [LARGE SCALE GENOMIC DNA]</scope>
    <source>
        <strain evidence="3 4">NIT-T3</strain>
    </source>
</reference>
<dbReference type="Pfam" id="PF05532">
    <property type="entry name" value="CsbD"/>
    <property type="match status" value="1"/>
</dbReference>
<evidence type="ECO:0000313" key="4">
    <source>
        <dbReference type="Proteomes" id="UP001319827"/>
    </source>
</evidence>